<protein>
    <recommendedName>
        <fullName evidence="4">Transmembrane protein</fullName>
    </recommendedName>
</protein>
<dbReference type="EMBL" id="JACOPL010000014">
    <property type="protein sequence ID" value="MBC5726361.1"/>
    <property type="molecule type" value="Genomic_DNA"/>
</dbReference>
<feature type="transmembrane region" description="Helical" evidence="1">
    <location>
        <begin position="152"/>
        <end position="177"/>
    </location>
</feature>
<name>A0A923RXI6_9FIRM</name>
<evidence type="ECO:0000313" key="2">
    <source>
        <dbReference type="EMBL" id="MBC5726361.1"/>
    </source>
</evidence>
<feature type="transmembrane region" description="Helical" evidence="1">
    <location>
        <begin position="34"/>
        <end position="59"/>
    </location>
</feature>
<dbReference type="Proteomes" id="UP000606499">
    <property type="component" value="Unassembled WGS sequence"/>
</dbReference>
<dbReference type="AlphaFoldDB" id="A0A923RXI6"/>
<reference evidence="2" key="1">
    <citation type="submission" date="2020-08" db="EMBL/GenBank/DDBJ databases">
        <title>Genome public.</title>
        <authorList>
            <person name="Liu C."/>
            <person name="Sun Q."/>
        </authorList>
    </citation>
    <scope>NUCLEOTIDE SEQUENCE</scope>
    <source>
        <strain evidence="2">NSJ-28</strain>
    </source>
</reference>
<evidence type="ECO:0000256" key="1">
    <source>
        <dbReference type="SAM" id="Phobius"/>
    </source>
</evidence>
<keyword evidence="1" id="KW-0812">Transmembrane</keyword>
<feature type="transmembrane region" description="Helical" evidence="1">
    <location>
        <begin position="6"/>
        <end position="27"/>
    </location>
</feature>
<keyword evidence="1" id="KW-1133">Transmembrane helix</keyword>
<proteinExistence type="predicted"/>
<accession>A0A923RXI6</accession>
<keyword evidence="3" id="KW-1185">Reference proteome</keyword>
<gene>
    <name evidence="2" type="ORF">H8S45_12940</name>
</gene>
<dbReference type="RefSeq" id="WP_147574481.1">
    <property type="nucleotide sequence ID" value="NZ_JACOPL010000014.1"/>
</dbReference>
<organism evidence="2 3">
    <name type="scientific">Agathobaculum faecis</name>
    <dbReference type="NCBI Taxonomy" id="2763013"/>
    <lineage>
        <taxon>Bacteria</taxon>
        <taxon>Bacillati</taxon>
        <taxon>Bacillota</taxon>
        <taxon>Clostridia</taxon>
        <taxon>Eubacteriales</taxon>
        <taxon>Butyricicoccaceae</taxon>
        <taxon>Agathobaculum</taxon>
    </lineage>
</organism>
<comment type="caution">
    <text evidence="2">The sequence shown here is derived from an EMBL/GenBank/DDBJ whole genome shotgun (WGS) entry which is preliminary data.</text>
</comment>
<evidence type="ECO:0008006" key="4">
    <source>
        <dbReference type="Google" id="ProtNLM"/>
    </source>
</evidence>
<feature type="transmembrane region" description="Helical" evidence="1">
    <location>
        <begin position="118"/>
        <end position="140"/>
    </location>
</feature>
<keyword evidence="1" id="KW-0472">Membrane</keyword>
<sequence length="194" mass="21275">MSRSNASGAAVWTLAAFAAQIVASLFLNGTLRPVGMLLMALCYLMNAFAAFWLRCWVALGASAVGALLTVTVPNGTDPAWVGNMAVNLLFLLFYLPMERDFDRRLRAADASEQTLRLGRTWAMATLVQRGASMMGFLPYFEGQAELSVQQGAYTVLFCVQMGLEVVALLAAVVSYAWMVRYLWRAKTLLAEDKV</sequence>
<evidence type="ECO:0000313" key="3">
    <source>
        <dbReference type="Proteomes" id="UP000606499"/>
    </source>
</evidence>
<feature type="transmembrane region" description="Helical" evidence="1">
    <location>
        <begin position="79"/>
        <end position="97"/>
    </location>
</feature>